<reference evidence="7 8" key="1">
    <citation type="submission" date="2023-12" db="EMBL/GenBank/DDBJ databases">
        <title>Genome sequencing and assembly of bacterial species from a model synthetic community.</title>
        <authorList>
            <person name="Hogle S.L."/>
        </authorList>
    </citation>
    <scope>NUCLEOTIDE SEQUENCE [LARGE SCALE GENOMIC DNA]</scope>
    <source>
        <strain evidence="7 8">HAMBI_3031</strain>
    </source>
</reference>
<keyword evidence="5 7" id="KW-0808">Transferase</keyword>
<comment type="subcellular location">
    <subcellularLocation>
        <location evidence="5">Cytoplasm</location>
    </subcellularLocation>
</comment>
<organism evidence="7 8">
    <name type="scientific">Niabella yanshanensis</name>
    <dbReference type="NCBI Taxonomy" id="577386"/>
    <lineage>
        <taxon>Bacteria</taxon>
        <taxon>Pseudomonadati</taxon>
        <taxon>Bacteroidota</taxon>
        <taxon>Chitinophagia</taxon>
        <taxon>Chitinophagales</taxon>
        <taxon>Chitinophagaceae</taxon>
        <taxon>Niabella</taxon>
    </lineage>
</organism>
<dbReference type="CDD" id="cd02022">
    <property type="entry name" value="DPCK"/>
    <property type="match status" value="1"/>
</dbReference>
<dbReference type="SUPFAM" id="SSF52540">
    <property type="entry name" value="P-loop containing nucleoside triphosphate hydrolases"/>
    <property type="match status" value="1"/>
</dbReference>
<evidence type="ECO:0000313" key="8">
    <source>
        <dbReference type="Proteomes" id="UP001325680"/>
    </source>
</evidence>
<keyword evidence="5 7" id="KW-0418">Kinase</keyword>
<dbReference type="PANTHER" id="PTHR10695">
    <property type="entry name" value="DEPHOSPHO-COA KINASE-RELATED"/>
    <property type="match status" value="1"/>
</dbReference>
<comment type="catalytic activity">
    <reaction evidence="5">
        <text>3'-dephospho-CoA + ATP = ADP + CoA + H(+)</text>
        <dbReference type="Rhea" id="RHEA:18245"/>
        <dbReference type="ChEBI" id="CHEBI:15378"/>
        <dbReference type="ChEBI" id="CHEBI:30616"/>
        <dbReference type="ChEBI" id="CHEBI:57287"/>
        <dbReference type="ChEBI" id="CHEBI:57328"/>
        <dbReference type="ChEBI" id="CHEBI:456216"/>
        <dbReference type="EC" id="2.7.1.24"/>
    </reaction>
</comment>
<sequence>MLQIGLTGGIGSGKTTIANIFSTLGIAIYDADSTAKNLMNTNQQIMRQLTELFGADTYKDGQLNRTYLSSKVFNNAPLLAQLNAITHPATIKDSIDWFARQQGPYAIKEAALIFESGSEKYLDYTIGVWAEKELRIKRVLQRGGGLDRAAIEARMEKQMEESEKMKRCNFVIDNNGRTSVIMQVYEIHQTLLNLANG</sequence>
<comment type="pathway">
    <text evidence="5">Cofactor biosynthesis; coenzyme A biosynthesis; CoA from (R)-pantothenate: step 5/5.</text>
</comment>
<keyword evidence="2 5" id="KW-0547">Nucleotide-binding</keyword>
<dbReference type="PROSITE" id="PS51219">
    <property type="entry name" value="DPCK"/>
    <property type="match status" value="1"/>
</dbReference>
<accession>A0ABZ0WBL0</accession>
<comment type="similarity">
    <text evidence="1 5">Belongs to the CoaE family.</text>
</comment>
<keyword evidence="5" id="KW-0963">Cytoplasm</keyword>
<name>A0ABZ0WBL0_9BACT</name>
<evidence type="ECO:0000256" key="2">
    <source>
        <dbReference type="ARBA" id="ARBA00022741"/>
    </source>
</evidence>
<evidence type="ECO:0000256" key="6">
    <source>
        <dbReference type="NCBIfam" id="TIGR00152"/>
    </source>
</evidence>
<dbReference type="Gene3D" id="3.40.50.300">
    <property type="entry name" value="P-loop containing nucleotide triphosphate hydrolases"/>
    <property type="match status" value="1"/>
</dbReference>
<evidence type="ECO:0000256" key="1">
    <source>
        <dbReference type="ARBA" id="ARBA00009018"/>
    </source>
</evidence>
<proteinExistence type="inferred from homology"/>
<evidence type="ECO:0000256" key="5">
    <source>
        <dbReference type="HAMAP-Rule" id="MF_00376"/>
    </source>
</evidence>
<dbReference type="Proteomes" id="UP001325680">
    <property type="component" value="Chromosome"/>
</dbReference>
<dbReference type="HAMAP" id="MF_00376">
    <property type="entry name" value="Dephospho_CoA_kinase"/>
    <property type="match status" value="1"/>
</dbReference>
<protein>
    <recommendedName>
        <fullName evidence="5 6">Dephospho-CoA kinase</fullName>
        <ecNumber evidence="5 6">2.7.1.24</ecNumber>
    </recommendedName>
    <alternativeName>
        <fullName evidence="5">Dephosphocoenzyme A kinase</fullName>
    </alternativeName>
</protein>
<keyword evidence="3 5" id="KW-0067">ATP-binding</keyword>
<keyword evidence="8" id="KW-1185">Reference proteome</keyword>
<dbReference type="Pfam" id="PF01121">
    <property type="entry name" value="CoaE"/>
    <property type="match status" value="1"/>
</dbReference>
<evidence type="ECO:0000256" key="4">
    <source>
        <dbReference type="ARBA" id="ARBA00022993"/>
    </source>
</evidence>
<comment type="function">
    <text evidence="5">Catalyzes the phosphorylation of the 3'-hydroxyl group of dephosphocoenzyme A to form coenzyme A.</text>
</comment>
<dbReference type="RefSeq" id="WP_114788919.1">
    <property type="nucleotide sequence ID" value="NZ_CP139960.1"/>
</dbReference>
<dbReference type="PANTHER" id="PTHR10695:SF46">
    <property type="entry name" value="BIFUNCTIONAL COENZYME A SYNTHASE-RELATED"/>
    <property type="match status" value="1"/>
</dbReference>
<dbReference type="EMBL" id="CP139960">
    <property type="protein sequence ID" value="WQD39476.1"/>
    <property type="molecule type" value="Genomic_DNA"/>
</dbReference>
<keyword evidence="4 5" id="KW-0173">Coenzyme A biosynthesis</keyword>
<dbReference type="EC" id="2.7.1.24" evidence="5 6"/>
<dbReference type="GO" id="GO:0004140">
    <property type="term" value="F:dephospho-CoA kinase activity"/>
    <property type="evidence" value="ECO:0007669"/>
    <property type="project" value="UniProtKB-EC"/>
</dbReference>
<dbReference type="NCBIfam" id="TIGR00152">
    <property type="entry name" value="dephospho-CoA kinase"/>
    <property type="match status" value="1"/>
</dbReference>
<evidence type="ECO:0000313" key="7">
    <source>
        <dbReference type="EMBL" id="WQD39476.1"/>
    </source>
</evidence>
<gene>
    <name evidence="5 7" type="primary">coaE</name>
    <name evidence="7" type="ORF">U0035_04860</name>
</gene>
<evidence type="ECO:0000256" key="3">
    <source>
        <dbReference type="ARBA" id="ARBA00022840"/>
    </source>
</evidence>
<feature type="binding site" evidence="5">
    <location>
        <begin position="11"/>
        <end position="16"/>
    </location>
    <ligand>
        <name>ATP</name>
        <dbReference type="ChEBI" id="CHEBI:30616"/>
    </ligand>
</feature>
<dbReference type="InterPro" id="IPR027417">
    <property type="entry name" value="P-loop_NTPase"/>
</dbReference>
<dbReference type="InterPro" id="IPR001977">
    <property type="entry name" value="Depp_CoAkinase"/>
</dbReference>